<dbReference type="GO" id="GO:0005737">
    <property type="term" value="C:cytoplasm"/>
    <property type="evidence" value="ECO:0007669"/>
    <property type="project" value="TreeGrafter"/>
</dbReference>
<dbReference type="CDD" id="cd02970">
    <property type="entry name" value="PRX_like2"/>
    <property type="match status" value="1"/>
</dbReference>
<keyword evidence="4" id="KW-0049">Antioxidant</keyword>
<proteinExistence type="inferred from homology"/>
<gene>
    <name evidence="14" type="ORF">AACT_2239</name>
</gene>
<dbReference type="AlphaFoldDB" id="A0A6M8F203"/>
<dbReference type="GO" id="GO:0045454">
    <property type="term" value="P:cell redox homeostasis"/>
    <property type="evidence" value="ECO:0007669"/>
    <property type="project" value="TreeGrafter"/>
</dbReference>
<evidence type="ECO:0000256" key="10">
    <source>
        <dbReference type="ARBA" id="ARBA00042639"/>
    </source>
</evidence>
<evidence type="ECO:0000256" key="1">
    <source>
        <dbReference type="ARBA" id="ARBA00003330"/>
    </source>
</evidence>
<dbReference type="InterPro" id="IPR036249">
    <property type="entry name" value="Thioredoxin-like_sf"/>
</dbReference>
<dbReference type="GO" id="GO:0008379">
    <property type="term" value="F:thioredoxin peroxidase activity"/>
    <property type="evidence" value="ECO:0007669"/>
    <property type="project" value="TreeGrafter"/>
</dbReference>
<dbReference type="Proteomes" id="UP000503483">
    <property type="component" value="Chromosome"/>
</dbReference>
<evidence type="ECO:0000256" key="7">
    <source>
        <dbReference type="ARBA" id="ARBA00023284"/>
    </source>
</evidence>
<dbReference type="EC" id="1.11.1.24" evidence="2"/>
<evidence type="ECO:0000256" key="8">
    <source>
        <dbReference type="ARBA" id="ARBA00032824"/>
    </source>
</evidence>
<reference evidence="14 15" key="1">
    <citation type="submission" date="2019-08" db="EMBL/GenBank/DDBJ databases">
        <title>Complete genome sequence of Arcobacter acticola.</title>
        <authorList>
            <person name="Miller W."/>
        </authorList>
    </citation>
    <scope>NUCLEOTIDE SEQUENCE [LARGE SCALE GENOMIC DNA]</scope>
    <source>
        <strain evidence="14 15">KCTC 52212</strain>
    </source>
</reference>
<name>A0A6M8F203_9BACT</name>
<protein>
    <recommendedName>
        <fullName evidence="2">thioredoxin-dependent peroxiredoxin</fullName>
        <ecNumber evidence="2">1.11.1.24</ecNumber>
    </recommendedName>
    <alternativeName>
        <fullName evidence="8">Thioredoxin peroxidase</fullName>
    </alternativeName>
    <alternativeName>
        <fullName evidence="10">Thioredoxin-dependent peroxiredoxin Bcp</fullName>
    </alternativeName>
</protein>
<evidence type="ECO:0000256" key="5">
    <source>
        <dbReference type="ARBA" id="ARBA00023002"/>
    </source>
</evidence>
<comment type="catalytic activity">
    <reaction evidence="11">
        <text>a hydroperoxide + [thioredoxin]-dithiol = an alcohol + [thioredoxin]-disulfide + H2O</text>
        <dbReference type="Rhea" id="RHEA:62620"/>
        <dbReference type="Rhea" id="RHEA-COMP:10698"/>
        <dbReference type="Rhea" id="RHEA-COMP:10700"/>
        <dbReference type="ChEBI" id="CHEBI:15377"/>
        <dbReference type="ChEBI" id="CHEBI:29950"/>
        <dbReference type="ChEBI" id="CHEBI:30879"/>
        <dbReference type="ChEBI" id="CHEBI:35924"/>
        <dbReference type="ChEBI" id="CHEBI:50058"/>
        <dbReference type="EC" id="1.11.1.24"/>
    </reaction>
</comment>
<organism evidence="14 15">
    <name type="scientific">Arcobacter acticola</name>
    <dbReference type="NCBI Taxonomy" id="1849015"/>
    <lineage>
        <taxon>Bacteria</taxon>
        <taxon>Pseudomonadati</taxon>
        <taxon>Campylobacterota</taxon>
        <taxon>Epsilonproteobacteria</taxon>
        <taxon>Campylobacterales</taxon>
        <taxon>Arcobacteraceae</taxon>
        <taxon>Arcobacter</taxon>
    </lineage>
</organism>
<keyword evidence="3" id="KW-0575">Peroxidase</keyword>
<sequence>MSRLIDEINKYKEAFKQKAPKEIQEMMLEATKKLENSSLSKNALTVGSTAKEIKLPNALGNEVSLFKTLEENDFAVVSFYRGTWCAYCNLELKALQERNEELKALGAKLIAVSPQSPDASLATKEKNELEFEVLSDNSNVIAKQYGLVFSLAEELRPIYLSFGINLPANNKEDSYEIPMPATYVINKNKEIIFSFIDEDYTKRCEPQDIIEVIKKAKNK</sequence>
<evidence type="ECO:0000313" key="15">
    <source>
        <dbReference type="Proteomes" id="UP000503483"/>
    </source>
</evidence>
<dbReference type="Gene3D" id="3.40.30.10">
    <property type="entry name" value="Glutaredoxin"/>
    <property type="match status" value="1"/>
</dbReference>
<keyword evidence="12" id="KW-0175">Coiled coil</keyword>
<dbReference type="SUPFAM" id="SSF52833">
    <property type="entry name" value="Thioredoxin-like"/>
    <property type="match status" value="1"/>
</dbReference>
<evidence type="ECO:0000256" key="9">
    <source>
        <dbReference type="ARBA" id="ARBA00038489"/>
    </source>
</evidence>
<dbReference type="KEGG" id="paco:AACT_2239"/>
<dbReference type="EMBL" id="CP042652">
    <property type="protein sequence ID" value="QKE29364.1"/>
    <property type="molecule type" value="Genomic_DNA"/>
</dbReference>
<dbReference type="InterPro" id="IPR050924">
    <property type="entry name" value="Peroxiredoxin_BCP/PrxQ"/>
</dbReference>
<dbReference type="InterPro" id="IPR000866">
    <property type="entry name" value="AhpC/TSA"/>
</dbReference>
<evidence type="ECO:0000256" key="11">
    <source>
        <dbReference type="ARBA" id="ARBA00049091"/>
    </source>
</evidence>
<evidence type="ECO:0000313" key="14">
    <source>
        <dbReference type="EMBL" id="QKE29364.1"/>
    </source>
</evidence>
<evidence type="ECO:0000256" key="4">
    <source>
        <dbReference type="ARBA" id="ARBA00022862"/>
    </source>
</evidence>
<dbReference type="RefSeq" id="WP_172127022.1">
    <property type="nucleotide sequence ID" value="NZ_CP042652.1"/>
</dbReference>
<dbReference type="PANTHER" id="PTHR42801:SF7">
    <property type="entry name" value="SLL1159 PROTEIN"/>
    <property type="match status" value="1"/>
</dbReference>
<accession>A0A6M8F203</accession>
<keyword evidence="7" id="KW-0676">Redox-active center</keyword>
<keyword evidence="15" id="KW-1185">Reference proteome</keyword>
<dbReference type="PROSITE" id="PS51352">
    <property type="entry name" value="THIOREDOXIN_2"/>
    <property type="match status" value="1"/>
</dbReference>
<evidence type="ECO:0000256" key="6">
    <source>
        <dbReference type="ARBA" id="ARBA00023157"/>
    </source>
</evidence>
<keyword evidence="5" id="KW-0560">Oxidoreductase</keyword>
<dbReference type="Pfam" id="PF00578">
    <property type="entry name" value="AhpC-TSA"/>
    <property type="match status" value="1"/>
</dbReference>
<keyword evidence="6" id="KW-1015">Disulfide bond</keyword>
<comment type="similarity">
    <text evidence="9">Belongs to the peroxiredoxin family. BCP/PrxQ subfamily.</text>
</comment>
<dbReference type="PANTHER" id="PTHR42801">
    <property type="entry name" value="THIOREDOXIN-DEPENDENT PEROXIDE REDUCTASE"/>
    <property type="match status" value="1"/>
</dbReference>
<dbReference type="GO" id="GO:0034599">
    <property type="term" value="P:cellular response to oxidative stress"/>
    <property type="evidence" value="ECO:0007669"/>
    <property type="project" value="TreeGrafter"/>
</dbReference>
<comment type="function">
    <text evidence="1">Thiol-specific peroxidase that catalyzes the reduction of hydrogen peroxide and organic hydroperoxides to water and alcohols, respectively. Plays a role in cell protection against oxidative stress by detoxifying peroxides and as sensor of hydrogen peroxide-mediated signaling events.</text>
</comment>
<evidence type="ECO:0000256" key="3">
    <source>
        <dbReference type="ARBA" id="ARBA00022559"/>
    </source>
</evidence>
<evidence type="ECO:0000256" key="12">
    <source>
        <dbReference type="SAM" id="Coils"/>
    </source>
</evidence>
<evidence type="ECO:0000256" key="2">
    <source>
        <dbReference type="ARBA" id="ARBA00013017"/>
    </source>
</evidence>
<dbReference type="InterPro" id="IPR013766">
    <property type="entry name" value="Thioredoxin_domain"/>
</dbReference>
<feature type="domain" description="Thioredoxin" evidence="13">
    <location>
        <begin position="44"/>
        <end position="218"/>
    </location>
</feature>
<feature type="coiled-coil region" evidence="12">
    <location>
        <begin position="85"/>
        <end position="112"/>
    </location>
</feature>
<evidence type="ECO:0000259" key="13">
    <source>
        <dbReference type="PROSITE" id="PS51352"/>
    </source>
</evidence>